<keyword evidence="6" id="KW-0645">Protease</keyword>
<evidence type="ECO:0000256" key="2">
    <source>
        <dbReference type="ARBA" id="ARBA00009045"/>
    </source>
</evidence>
<feature type="transmembrane region" description="Helical" evidence="6">
    <location>
        <begin position="44"/>
        <end position="63"/>
    </location>
</feature>
<dbReference type="AlphaFoldDB" id="A0A7J6XEB8"/>
<evidence type="ECO:0000256" key="5">
    <source>
        <dbReference type="ARBA" id="ARBA00023136"/>
    </source>
</evidence>
<keyword evidence="6" id="KW-0378">Hydrolase</keyword>
<dbReference type="InterPro" id="IPR022764">
    <property type="entry name" value="Peptidase_S54_rhomboid_dom"/>
</dbReference>
<comment type="caution">
    <text evidence="6">Lacks conserved residue(s) required for the propagation of feature annotation.</text>
</comment>
<comment type="similarity">
    <text evidence="2 6">Belongs to the peptidase S54 family.</text>
</comment>
<evidence type="ECO:0000256" key="4">
    <source>
        <dbReference type="ARBA" id="ARBA00022989"/>
    </source>
</evidence>
<feature type="transmembrane region" description="Helical" evidence="6">
    <location>
        <begin position="211"/>
        <end position="231"/>
    </location>
</feature>
<proteinExistence type="inferred from homology"/>
<sequence length="379" mass="42049">MEESINEHFQLEIKCPVRLSTDGSWQTPTTPFFNSRSKSKSNTWIISFFVVIHLVAFAATMIVNDCSRNSNGNCVFPSLGRISFQPFSENPLLGPSSSTLDKMGALQQKLLIQQHQMWRLLTGPWLHAGIIDLLINLSSVIFVGIYLEQVFGSVRVGLVYTLSAFVGSLLAALFVKNNPAVASSGALFGLLGAMLSALIRNWKIYSDKYTASVTLFLLVMFNITLGLLPHVDNFSNLGGFVSGILLGFVFFFDPLVGQVPHNKRGLFEYNDKSSVQLKHKLDKPLMRGISLVLFSLVFAGGLVAVLHGVNARNYCTWCHLMDCLPCKWWTCNDNEIFCKVTVSAGRLTLACKNNDNYRMYLFADISQARIGDLCTTICS</sequence>
<dbReference type="Gene3D" id="1.20.1540.10">
    <property type="entry name" value="Rhomboid-like"/>
    <property type="match status" value="1"/>
</dbReference>
<evidence type="ECO:0000313" key="9">
    <source>
        <dbReference type="Proteomes" id="UP000554482"/>
    </source>
</evidence>
<evidence type="ECO:0000259" key="7">
    <source>
        <dbReference type="Pfam" id="PF01694"/>
    </source>
</evidence>
<dbReference type="Proteomes" id="UP000554482">
    <property type="component" value="Unassembled WGS sequence"/>
</dbReference>
<dbReference type="GO" id="GO:0006508">
    <property type="term" value="P:proteolysis"/>
    <property type="evidence" value="ECO:0007669"/>
    <property type="project" value="UniProtKB-KW"/>
</dbReference>
<dbReference type="EMBL" id="JABWDY010000870">
    <property type="protein sequence ID" value="KAF5207853.1"/>
    <property type="molecule type" value="Genomic_DNA"/>
</dbReference>
<protein>
    <recommendedName>
        <fullName evidence="6">RHOMBOID-like protein</fullName>
        <ecNumber evidence="6">3.4.21.105</ecNumber>
    </recommendedName>
</protein>
<comment type="subcellular location">
    <subcellularLocation>
        <location evidence="1 6">Membrane</location>
        <topology evidence="1 6">Multi-pass membrane protein</topology>
    </subcellularLocation>
</comment>
<feature type="transmembrane region" description="Helical" evidence="6">
    <location>
        <begin position="180"/>
        <end position="199"/>
    </location>
</feature>
<feature type="domain" description="Peptidase S54 rhomboid" evidence="7">
    <location>
        <begin position="115"/>
        <end position="251"/>
    </location>
</feature>
<evidence type="ECO:0000256" key="3">
    <source>
        <dbReference type="ARBA" id="ARBA00022692"/>
    </source>
</evidence>
<keyword evidence="9" id="KW-1185">Reference proteome</keyword>
<dbReference type="PANTHER" id="PTHR22936:SF75">
    <property type="entry name" value="RHOMBOID-LIKE PROTEIN 8"/>
    <property type="match status" value="1"/>
</dbReference>
<dbReference type="PANTHER" id="PTHR22936">
    <property type="entry name" value="RHOMBOID-RELATED"/>
    <property type="match status" value="1"/>
</dbReference>
<dbReference type="InterPro" id="IPR035952">
    <property type="entry name" value="Rhomboid-like_sf"/>
</dbReference>
<keyword evidence="5 6" id="KW-0472">Membrane</keyword>
<dbReference type="OrthoDB" id="418595at2759"/>
<accession>A0A7J6XEB8</accession>
<keyword evidence="6" id="KW-0720">Serine protease</keyword>
<dbReference type="Pfam" id="PF01694">
    <property type="entry name" value="Rhomboid"/>
    <property type="match status" value="1"/>
</dbReference>
<evidence type="ECO:0000313" key="8">
    <source>
        <dbReference type="EMBL" id="KAF5207853.1"/>
    </source>
</evidence>
<feature type="transmembrane region" description="Helical" evidence="6">
    <location>
        <begin position="154"/>
        <end position="174"/>
    </location>
</feature>
<dbReference type="InterPro" id="IPR002610">
    <property type="entry name" value="Peptidase_S54_rhomboid-like"/>
</dbReference>
<keyword evidence="4 6" id="KW-1133">Transmembrane helix</keyword>
<name>A0A7J6XEB8_THATH</name>
<organism evidence="8 9">
    <name type="scientific">Thalictrum thalictroides</name>
    <name type="common">Rue-anemone</name>
    <name type="synonym">Anemone thalictroides</name>
    <dbReference type="NCBI Taxonomy" id="46969"/>
    <lineage>
        <taxon>Eukaryota</taxon>
        <taxon>Viridiplantae</taxon>
        <taxon>Streptophyta</taxon>
        <taxon>Embryophyta</taxon>
        <taxon>Tracheophyta</taxon>
        <taxon>Spermatophyta</taxon>
        <taxon>Magnoliopsida</taxon>
        <taxon>Ranunculales</taxon>
        <taxon>Ranunculaceae</taxon>
        <taxon>Thalictroideae</taxon>
        <taxon>Thalictrum</taxon>
    </lineage>
</organism>
<evidence type="ECO:0000256" key="1">
    <source>
        <dbReference type="ARBA" id="ARBA00004141"/>
    </source>
</evidence>
<keyword evidence="3 6" id="KW-0812">Transmembrane</keyword>
<evidence type="ECO:0000256" key="6">
    <source>
        <dbReference type="RuleBase" id="RU362115"/>
    </source>
</evidence>
<dbReference type="GO" id="GO:0016020">
    <property type="term" value="C:membrane"/>
    <property type="evidence" value="ECO:0007669"/>
    <property type="project" value="UniProtKB-SubCell"/>
</dbReference>
<comment type="catalytic activity">
    <reaction evidence="6">
        <text>Cleaves type-1 transmembrane domains using a catalytic dyad composed of serine and histidine that are contributed by different transmembrane domains.</text>
        <dbReference type="EC" id="3.4.21.105"/>
    </reaction>
</comment>
<comment type="function">
    <text evidence="6">Serine protease involved in intramembrane proteolysis.</text>
</comment>
<feature type="transmembrane region" description="Helical" evidence="6">
    <location>
        <begin position="288"/>
        <end position="309"/>
    </location>
</feature>
<dbReference type="GO" id="GO:0004252">
    <property type="term" value="F:serine-type endopeptidase activity"/>
    <property type="evidence" value="ECO:0007669"/>
    <property type="project" value="InterPro"/>
</dbReference>
<reference evidence="8 9" key="1">
    <citation type="submission" date="2020-06" db="EMBL/GenBank/DDBJ databases">
        <title>Transcriptomic and genomic resources for Thalictrum thalictroides and T. hernandezii: Facilitating candidate gene discovery in an emerging model plant lineage.</title>
        <authorList>
            <person name="Arias T."/>
            <person name="Riano-Pachon D.M."/>
            <person name="Di Stilio V.S."/>
        </authorList>
    </citation>
    <scope>NUCLEOTIDE SEQUENCE [LARGE SCALE GENOMIC DNA]</scope>
    <source>
        <strain evidence="9">cv. WT478/WT964</strain>
        <tissue evidence="8">Leaves</tissue>
    </source>
</reference>
<feature type="transmembrane region" description="Helical" evidence="6">
    <location>
        <begin position="125"/>
        <end position="147"/>
    </location>
</feature>
<gene>
    <name evidence="8" type="ORF">FRX31_002561</name>
</gene>
<comment type="caution">
    <text evidence="8">The sequence shown here is derived from an EMBL/GenBank/DDBJ whole genome shotgun (WGS) entry which is preliminary data.</text>
</comment>
<dbReference type="EC" id="3.4.21.105" evidence="6"/>
<dbReference type="SUPFAM" id="SSF144091">
    <property type="entry name" value="Rhomboid-like"/>
    <property type="match status" value="1"/>
</dbReference>